<sequence>MMNLKDVLQRDPSQSRLANNGQARLVDDREAEKALEELREELKSFVCEGHYAEGLIKILRTFLAGGTSLQGAWVSGFYGSGKSLFLKIACHLWVNTPFPDGSTARTLVVGLPEEVQELLRDLDIQGRRSGGLLAAAGAMPNGGTDAVRLTVLAVILRAADLPEQYAAARFCLWLHSQGKLEEVRAAVEAAGKNFHAELNNLYVSPIVGRALLAAFPGLGSTEGEVRQLLKAQFPQQRADITTAEFLDTARQALKLKGRDGQMPLTLLALDEIQQYIADVHDRSILVSEVAEAVSKQLDGKVMIVGAGQSALSATSNLRRLMGRFTLAIPLSDIDVETVTRRVLLQKKPAALTEVRKALDNHAGEVSRHLRGTRIAEREEDRAIIVDDYPMLPVRRRFFDECFRQLDAAGTQSQLRSQLRIIHDALAKRSQKHLGVVIPADELYEALAPEMVNTGVLLREINERIIQVRHDLGSLAARVCGVVFLINKLKRDAGLDTGVRATKEHIADLLVDDLAADNGKLRAEVEDVLKRLADRGDLMPVEDEFRLQTREGAEWDREFKNQQARLLSNTTSIYFQRDQLLYAEVESVISRQTILHGASKVARKIIIHRGDTAPAADNNSLYVWIRDGWSCSAKQVEEAARAAGNESATIFVFIPQRSPEELRRLIIDAVAAKQTLDSKGIPSTREGEEAKLSMESRLSQAAGMLDRLVKETVSYARVFQGGGAEITRLSLPEQIQAAADDALVRLFPRFDEGDAAHWETVIKRAREGADSPFQVVGYSGPTHEHAVCKQVLATVGAGRTGADLRKDLQGSPFGWPKDAIDAALIALHRVDMLTAVLNGVALSAGQLDQNKIAKADFRKEGSSLTFEDKMVLRKLYQSLEITSKTEELGLKAPEFLSELIKLATQAGGEAPLPPCPSVAEITDLQSLIGQEQLAAIRAKADILNHNIPQWREARDLAANRSPAWRLVTRMARHAVGLDGAQEHLEQMEAIRSERLLLEPMDPVAPIRAALAALLREAVGRLHGEHQALYDRALAELAGNDLWQAVSSEQQNAILAETGLMPPVEPNLQNDEALLHRLDEKGIAGAKAENDAIPRRVQKALELAARLLEPQVRSIALERATLRTSTDVEAWLTRARSTLIAAVDNGPVLIG</sequence>
<dbReference type="HOGENOM" id="CLU_275690_0_0_5"/>
<dbReference type="InterPro" id="IPR047679">
    <property type="entry name" value="BREX_BrxC"/>
</dbReference>
<dbReference type="NCBIfam" id="NF033441">
    <property type="entry name" value="BREX_BrxC"/>
    <property type="match status" value="1"/>
</dbReference>
<gene>
    <name evidence="1" type="ORF">MicloDRAFT_00045870</name>
</gene>
<proteinExistence type="predicted"/>
<evidence type="ECO:0008006" key="3">
    <source>
        <dbReference type="Google" id="ProtNLM"/>
    </source>
</evidence>
<evidence type="ECO:0000313" key="2">
    <source>
        <dbReference type="Proteomes" id="UP000003947"/>
    </source>
</evidence>
<dbReference type="eggNOG" id="COG1330">
    <property type="taxonomic scope" value="Bacteria"/>
</dbReference>
<accession>I4YVL8</accession>
<dbReference type="Proteomes" id="UP000003947">
    <property type="component" value="Unassembled WGS sequence"/>
</dbReference>
<protein>
    <recommendedName>
        <fullName evidence="3">BREX system P-loop protein BrxC</fullName>
    </recommendedName>
</protein>
<dbReference type="EMBL" id="JH660645">
    <property type="protein sequence ID" value="EIM28010.1"/>
    <property type="molecule type" value="Genomic_DNA"/>
</dbReference>
<dbReference type="AlphaFoldDB" id="I4YVL8"/>
<reference evidence="1 2" key="1">
    <citation type="submission" date="2012-02" db="EMBL/GenBank/DDBJ databases">
        <title>Improved High-Quality Draft sequence of Microvirga sp. WSM3557.</title>
        <authorList>
            <consortium name="US DOE Joint Genome Institute"/>
            <person name="Lucas S."/>
            <person name="Han J."/>
            <person name="Lapidus A."/>
            <person name="Cheng J.-F."/>
            <person name="Goodwin L."/>
            <person name="Pitluck S."/>
            <person name="Peters L."/>
            <person name="Zhang X."/>
            <person name="Detter J.C."/>
            <person name="Han C."/>
            <person name="Tapia R."/>
            <person name="Land M."/>
            <person name="Hauser L."/>
            <person name="Kyrpides N."/>
            <person name="Ivanova N."/>
            <person name="Pagani I."/>
            <person name="Brau L."/>
            <person name="Yates R."/>
            <person name="O'Hara G."/>
            <person name="Rui T."/>
            <person name="Howieson J."/>
            <person name="Reeve W."/>
            <person name="Woyke T."/>
        </authorList>
    </citation>
    <scope>NUCLEOTIDE SEQUENCE [LARGE SCALE GENOMIC DNA]</scope>
    <source>
        <strain evidence="1 2">WSM3557</strain>
    </source>
</reference>
<dbReference type="RefSeq" id="WP_009764060.1">
    <property type="nucleotide sequence ID" value="NZ_CP141048.1"/>
</dbReference>
<organism evidence="1 2">
    <name type="scientific">Microvirga lotononidis</name>
    <dbReference type="NCBI Taxonomy" id="864069"/>
    <lineage>
        <taxon>Bacteria</taxon>
        <taxon>Pseudomonadati</taxon>
        <taxon>Pseudomonadota</taxon>
        <taxon>Alphaproteobacteria</taxon>
        <taxon>Hyphomicrobiales</taxon>
        <taxon>Methylobacteriaceae</taxon>
        <taxon>Microvirga</taxon>
    </lineage>
</organism>
<dbReference type="STRING" id="864069.MicloDRAFT_00045870"/>
<keyword evidence="2" id="KW-1185">Reference proteome</keyword>
<name>I4YVL8_9HYPH</name>
<evidence type="ECO:0000313" key="1">
    <source>
        <dbReference type="EMBL" id="EIM28010.1"/>
    </source>
</evidence>
<dbReference type="PATRIC" id="fig|864069.3.peg.4945"/>